<dbReference type="AlphaFoldDB" id="A0A8T2TFQ0"/>
<evidence type="ECO:0000313" key="2">
    <source>
        <dbReference type="EMBL" id="KAH7421318.1"/>
    </source>
</evidence>
<proteinExistence type="predicted"/>
<evidence type="ECO:0000313" key="3">
    <source>
        <dbReference type="Proteomes" id="UP000825935"/>
    </source>
</evidence>
<dbReference type="Proteomes" id="UP000825935">
    <property type="component" value="Chromosome 13"/>
</dbReference>
<dbReference type="PANTHER" id="PTHR34207">
    <property type="entry name" value="PROTEIN BIC1"/>
    <property type="match status" value="1"/>
</dbReference>
<sequence>MVKGGASYNSERPFPPLASLSSFSTPLKKFRPSPLSSRFTGSHADQMAMDRSSCSLSELSAASHGDDAQIYPCSHSGAAASRHGGGASTAVNVRTAMNRTTDCVPDAVTEIAQTGARSEHAIACGRKRLQLHRLQVSGKVVIPESWGREKFLQEWVAFGAVEDALRPAGLMAARAELMSTCQRRGAKSICTDVEVN</sequence>
<name>A0A8T2TFQ0_CERRI</name>
<keyword evidence="3" id="KW-1185">Reference proteome</keyword>
<feature type="region of interest" description="Disordered" evidence="1">
    <location>
        <begin position="23"/>
        <end position="44"/>
    </location>
</feature>
<evidence type="ECO:0000256" key="1">
    <source>
        <dbReference type="SAM" id="MobiDB-lite"/>
    </source>
</evidence>
<reference evidence="2" key="1">
    <citation type="submission" date="2021-08" db="EMBL/GenBank/DDBJ databases">
        <title>WGS assembly of Ceratopteris richardii.</title>
        <authorList>
            <person name="Marchant D.B."/>
            <person name="Chen G."/>
            <person name="Jenkins J."/>
            <person name="Shu S."/>
            <person name="Leebens-Mack J."/>
            <person name="Grimwood J."/>
            <person name="Schmutz J."/>
            <person name="Soltis P."/>
            <person name="Soltis D."/>
            <person name="Chen Z.-H."/>
        </authorList>
    </citation>
    <scope>NUCLEOTIDE SEQUENCE</scope>
    <source>
        <strain evidence="2">Whitten #5841</strain>
        <tissue evidence="2">Leaf</tissue>
    </source>
</reference>
<dbReference type="InterPro" id="IPR040374">
    <property type="entry name" value="BIC"/>
</dbReference>
<protein>
    <submittedName>
        <fullName evidence="2">Uncharacterized protein</fullName>
    </submittedName>
</protein>
<comment type="caution">
    <text evidence="2">The sequence shown here is derived from an EMBL/GenBank/DDBJ whole genome shotgun (WGS) entry which is preliminary data.</text>
</comment>
<dbReference type="CDD" id="cd22645">
    <property type="entry name" value="BIC1_CID"/>
    <property type="match status" value="1"/>
</dbReference>
<organism evidence="2 3">
    <name type="scientific">Ceratopteris richardii</name>
    <name type="common">Triangle waterfern</name>
    <dbReference type="NCBI Taxonomy" id="49495"/>
    <lineage>
        <taxon>Eukaryota</taxon>
        <taxon>Viridiplantae</taxon>
        <taxon>Streptophyta</taxon>
        <taxon>Embryophyta</taxon>
        <taxon>Tracheophyta</taxon>
        <taxon>Polypodiopsida</taxon>
        <taxon>Polypodiidae</taxon>
        <taxon>Polypodiales</taxon>
        <taxon>Pteridineae</taxon>
        <taxon>Pteridaceae</taxon>
        <taxon>Parkerioideae</taxon>
        <taxon>Ceratopteris</taxon>
    </lineage>
</organism>
<gene>
    <name evidence="2" type="ORF">KP509_13G050600</name>
</gene>
<accession>A0A8T2TFQ0</accession>
<dbReference type="EMBL" id="CM035418">
    <property type="protein sequence ID" value="KAH7421318.1"/>
    <property type="molecule type" value="Genomic_DNA"/>
</dbReference>
<dbReference type="GO" id="GO:0009785">
    <property type="term" value="P:blue light signaling pathway"/>
    <property type="evidence" value="ECO:0007669"/>
    <property type="project" value="InterPro"/>
</dbReference>
<dbReference type="OrthoDB" id="672067at2759"/>
<dbReference type="PANTHER" id="PTHR34207:SF2">
    <property type="entry name" value="PROTEIN BIC1"/>
    <property type="match status" value="1"/>
</dbReference>